<dbReference type="GO" id="GO:0003729">
    <property type="term" value="F:mRNA binding"/>
    <property type="evidence" value="ECO:0007669"/>
    <property type="project" value="TreeGrafter"/>
</dbReference>
<evidence type="ECO:0000259" key="8">
    <source>
        <dbReference type="PROSITE" id="PS50102"/>
    </source>
</evidence>
<feature type="domain" description="RRM" evidence="8">
    <location>
        <begin position="98"/>
        <end position="175"/>
    </location>
</feature>
<comment type="subcellular location">
    <subcellularLocation>
        <location evidence="1">Nucleus</location>
    </subcellularLocation>
</comment>
<dbReference type="Proteomes" id="UP000091820">
    <property type="component" value="Unassembled WGS sequence"/>
</dbReference>
<dbReference type="Gene3D" id="3.30.70.330">
    <property type="match status" value="1"/>
</dbReference>
<dbReference type="InterPro" id="IPR035979">
    <property type="entry name" value="RBD_domain_sf"/>
</dbReference>
<feature type="compositionally biased region" description="Gly residues" evidence="7">
    <location>
        <begin position="52"/>
        <end position="62"/>
    </location>
</feature>
<reference evidence="10" key="1">
    <citation type="submission" date="2014-03" db="EMBL/GenBank/DDBJ databases">
        <authorList>
            <person name="Aksoy S."/>
            <person name="Warren W."/>
            <person name="Wilson R.K."/>
        </authorList>
    </citation>
    <scope>NUCLEOTIDE SEQUENCE [LARGE SCALE GENOMIC DNA]</scope>
    <source>
        <strain evidence="10">IAEA</strain>
    </source>
</reference>
<feature type="region of interest" description="Disordered" evidence="7">
    <location>
        <begin position="14"/>
        <end position="62"/>
    </location>
</feature>
<dbReference type="Pfam" id="PF13865">
    <property type="entry name" value="FoP_duplication"/>
    <property type="match status" value="1"/>
</dbReference>
<keyword evidence="4 6" id="KW-0694">RNA-binding</keyword>
<dbReference type="EnsemblMetazoa" id="GBRI024290-RA">
    <property type="protein sequence ID" value="GBRI024290-PA"/>
    <property type="gene ID" value="GBRI024290"/>
</dbReference>
<dbReference type="VEuPathDB" id="VectorBase:GBRI024290"/>
<dbReference type="GO" id="GO:0006406">
    <property type="term" value="P:mRNA export from nucleus"/>
    <property type="evidence" value="ECO:0007669"/>
    <property type="project" value="TreeGrafter"/>
</dbReference>
<dbReference type="InterPro" id="IPR051229">
    <property type="entry name" value="ALYREF_mRNA_export"/>
</dbReference>
<keyword evidence="5" id="KW-0539">Nucleus</keyword>
<evidence type="ECO:0000313" key="9">
    <source>
        <dbReference type="EnsemblMetazoa" id="GBRI024290-PA"/>
    </source>
</evidence>
<protein>
    <recommendedName>
        <fullName evidence="8">RRM domain-containing protein</fullName>
    </recommendedName>
</protein>
<sequence>MVDKIEMSLDEIIKSNRQNRKSGGRGGVAGNRRSGGTQRRGGRRTQGSPRKPGGGIIKGRGAGGIHKAKFLRGDVNSAWKHDMYDGPKRGILKSAESAKLLVSNLDYGVSDSDIKELFTEFGPLKKAAVHYDRSGRSLGTADVVFERRSDALKAIKQYNGVPLDGRPMNIQFLASPEVAVGVNRLRGAPNRRRPQIGGAVKRAALGNRGGRGGPNRNRGNVGNRGKKVAPTAEELDAELDAYVNDMKI</sequence>
<evidence type="ECO:0000256" key="7">
    <source>
        <dbReference type="SAM" id="MobiDB-lite"/>
    </source>
</evidence>
<reference evidence="9" key="2">
    <citation type="submission" date="2020-05" db="UniProtKB">
        <authorList>
            <consortium name="EnsemblMetazoa"/>
        </authorList>
    </citation>
    <scope>IDENTIFICATION</scope>
    <source>
        <strain evidence="9">IAEA</strain>
    </source>
</reference>
<dbReference type="PANTHER" id="PTHR19965:SF82">
    <property type="entry name" value="THO COMPLEX SUBUNIT 4"/>
    <property type="match status" value="1"/>
</dbReference>
<name>A0A1A9WLV3_9MUSC</name>
<keyword evidence="10" id="KW-1185">Reference proteome</keyword>
<evidence type="ECO:0000256" key="3">
    <source>
        <dbReference type="ARBA" id="ARBA00022816"/>
    </source>
</evidence>
<evidence type="ECO:0000256" key="1">
    <source>
        <dbReference type="ARBA" id="ARBA00004123"/>
    </source>
</evidence>
<dbReference type="Pfam" id="PF00076">
    <property type="entry name" value="RRM_1"/>
    <property type="match status" value="1"/>
</dbReference>
<dbReference type="GO" id="GO:0005634">
    <property type="term" value="C:nucleus"/>
    <property type="evidence" value="ECO:0007669"/>
    <property type="project" value="UniProtKB-SubCell"/>
</dbReference>
<feature type="compositionally biased region" description="Low complexity" evidence="7">
    <location>
        <begin position="214"/>
        <end position="223"/>
    </location>
</feature>
<accession>A0A1A9WLV3</accession>
<dbReference type="STRING" id="37001.A0A1A9WLV3"/>
<dbReference type="CDD" id="cd12680">
    <property type="entry name" value="RRM_THOC4"/>
    <property type="match status" value="1"/>
</dbReference>
<dbReference type="InterPro" id="IPR025715">
    <property type="entry name" value="FoP_C"/>
</dbReference>
<evidence type="ECO:0000256" key="5">
    <source>
        <dbReference type="ARBA" id="ARBA00023242"/>
    </source>
</evidence>
<dbReference type="SMART" id="SM00360">
    <property type="entry name" value="RRM"/>
    <property type="match status" value="1"/>
</dbReference>
<evidence type="ECO:0000256" key="2">
    <source>
        <dbReference type="ARBA" id="ARBA00022448"/>
    </source>
</evidence>
<dbReference type="SUPFAM" id="SSF54928">
    <property type="entry name" value="RNA-binding domain, RBD"/>
    <property type="match status" value="1"/>
</dbReference>
<evidence type="ECO:0000256" key="4">
    <source>
        <dbReference type="ARBA" id="ARBA00022884"/>
    </source>
</evidence>
<evidence type="ECO:0000313" key="10">
    <source>
        <dbReference type="Proteomes" id="UP000091820"/>
    </source>
</evidence>
<dbReference type="PROSITE" id="PS50102">
    <property type="entry name" value="RRM"/>
    <property type="match status" value="1"/>
</dbReference>
<proteinExistence type="predicted"/>
<evidence type="ECO:0000256" key="6">
    <source>
        <dbReference type="PROSITE-ProRule" id="PRU00176"/>
    </source>
</evidence>
<keyword evidence="3" id="KW-0509">mRNA transport</keyword>
<dbReference type="SMART" id="SM01218">
    <property type="entry name" value="FoP_duplication"/>
    <property type="match status" value="1"/>
</dbReference>
<keyword evidence="2" id="KW-0813">Transport</keyword>
<dbReference type="AlphaFoldDB" id="A0A1A9WLV3"/>
<dbReference type="InterPro" id="IPR012677">
    <property type="entry name" value="Nucleotide-bd_a/b_plait_sf"/>
</dbReference>
<dbReference type="FunFam" id="3.30.70.330:FF:000273">
    <property type="entry name" value="THO complex subunit 4"/>
    <property type="match status" value="1"/>
</dbReference>
<feature type="region of interest" description="Disordered" evidence="7">
    <location>
        <begin position="203"/>
        <end position="228"/>
    </location>
</feature>
<organism evidence="9 10">
    <name type="scientific">Glossina brevipalpis</name>
    <dbReference type="NCBI Taxonomy" id="37001"/>
    <lineage>
        <taxon>Eukaryota</taxon>
        <taxon>Metazoa</taxon>
        <taxon>Ecdysozoa</taxon>
        <taxon>Arthropoda</taxon>
        <taxon>Hexapoda</taxon>
        <taxon>Insecta</taxon>
        <taxon>Pterygota</taxon>
        <taxon>Neoptera</taxon>
        <taxon>Endopterygota</taxon>
        <taxon>Diptera</taxon>
        <taxon>Brachycera</taxon>
        <taxon>Muscomorpha</taxon>
        <taxon>Hippoboscoidea</taxon>
        <taxon>Glossinidae</taxon>
        <taxon>Glossina</taxon>
    </lineage>
</organism>
<dbReference type="InterPro" id="IPR000504">
    <property type="entry name" value="RRM_dom"/>
</dbReference>
<dbReference type="PANTHER" id="PTHR19965">
    <property type="entry name" value="RNA AND EXPORT FACTOR BINDING PROTEIN"/>
    <property type="match status" value="1"/>
</dbReference>